<reference evidence="1 2" key="1">
    <citation type="journal article" date="2022" name="Nat. Genet.">
        <title>Improved pea reference genome and pan-genome highlight genomic features and evolutionary characteristics.</title>
        <authorList>
            <person name="Yang T."/>
            <person name="Liu R."/>
            <person name="Luo Y."/>
            <person name="Hu S."/>
            <person name="Wang D."/>
            <person name="Wang C."/>
            <person name="Pandey M.K."/>
            <person name="Ge S."/>
            <person name="Xu Q."/>
            <person name="Li N."/>
            <person name="Li G."/>
            <person name="Huang Y."/>
            <person name="Saxena R.K."/>
            <person name="Ji Y."/>
            <person name="Li M."/>
            <person name="Yan X."/>
            <person name="He Y."/>
            <person name="Liu Y."/>
            <person name="Wang X."/>
            <person name="Xiang C."/>
            <person name="Varshney R.K."/>
            <person name="Ding H."/>
            <person name="Gao S."/>
            <person name="Zong X."/>
        </authorList>
    </citation>
    <scope>NUCLEOTIDE SEQUENCE [LARGE SCALE GENOMIC DNA]</scope>
    <source>
        <strain evidence="1 2">cv. Zhongwan 6</strain>
    </source>
</reference>
<keyword evidence="2" id="KW-1185">Reference proteome</keyword>
<dbReference type="Proteomes" id="UP001058974">
    <property type="component" value="Chromosome 4"/>
</dbReference>
<evidence type="ECO:0000313" key="2">
    <source>
        <dbReference type="Proteomes" id="UP001058974"/>
    </source>
</evidence>
<gene>
    <name evidence="1" type="ORF">KIW84_040109</name>
</gene>
<dbReference type="PANTHER" id="PTHR33116:SF78">
    <property type="entry name" value="OS12G0587133 PROTEIN"/>
    <property type="match status" value="1"/>
</dbReference>
<dbReference type="Gramene" id="Psat04G0010900-T1">
    <property type="protein sequence ID" value="KAI5414481.1"/>
    <property type="gene ID" value="KIW84_040109"/>
</dbReference>
<organism evidence="1 2">
    <name type="scientific">Pisum sativum</name>
    <name type="common">Garden pea</name>
    <name type="synonym">Lathyrus oleraceus</name>
    <dbReference type="NCBI Taxonomy" id="3888"/>
    <lineage>
        <taxon>Eukaryota</taxon>
        <taxon>Viridiplantae</taxon>
        <taxon>Streptophyta</taxon>
        <taxon>Embryophyta</taxon>
        <taxon>Tracheophyta</taxon>
        <taxon>Spermatophyta</taxon>
        <taxon>Magnoliopsida</taxon>
        <taxon>eudicotyledons</taxon>
        <taxon>Gunneridae</taxon>
        <taxon>Pentapetalae</taxon>
        <taxon>rosids</taxon>
        <taxon>fabids</taxon>
        <taxon>Fabales</taxon>
        <taxon>Fabaceae</taxon>
        <taxon>Papilionoideae</taxon>
        <taxon>50 kb inversion clade</taxon>
        <taxon>NPAAA clade</taxon>
        <taxon>Hologalegina</taxon>
        <taxon>IRL clade</taxon>
        <taxon>Fabeae</taxon>
        <taxon>Lathyrus</taxon>
    </lineage>
</organism>
<accession>A0A9D4X995</accession>
<evidence type="ECO:0000313" key="1">
    <source>
        <dbReference type="EMBL" id="KAI5414481.1"/>
    </source>
</evidence>
<dbReference type="PANTHER" id="PTHR33116">
    <property type="entry name" value="REVERSE TRANSCRIPTASE ZINC-BINDING DOMAIN-CONTAINING PROTEIN-RELATED-RELATED"/>
    <property type="match status" value="1"/>
</dbReference>
<comment type="caution">
    <text evidence="1">The sequence shown here is derived from an EMBL/GenBank/DDBJ whole genome shotgun (WGS) entry which is preliminary data.</text>
</comment>
<proteinExistence type="predicted"/>
<dbReference type="AlphaFoldDB" id="A0A9D4X995"/>
<dbReference type="EMBL" id="JAMSHJ010000004">
    <property type="protein sequence ID" value="KAI5414481.1"/>
    <property type="molecule type" value="Genomic_DNA"/>
</dbReference>
<sequence>MDGRVTLFNFVLNSIPIYSFSFYKAPKCVIQDIIKIQRDFLRGGDLEKRKVAWIRWDLVCKPKDQGGLGRNNRLGSPSLDRLFSLIFASVVDQKLKVLNIGECVDNGWVWDMKITDYRPLQVDEEAELESLMVILQDV</sequence>
<protein>
    <submittedName>
        <fullName evidence="1">Uncharacterized protein</fullName>
    </submittedName>
</protein>
<name>A0A9D4X995_PEA</name>